<dbReference type="Pfam" id="PF00300">
    <property type="entry name" value="His_Phos_1"/>
    <property type="match status" value="1"/>
</dbReference>
<dbReference type="InterPro" id="IPR051021">
    <property type="entry name" value="Mito_Ser/Thr_phosphatase"/>
</dbReference>
<dbReference type="EMBL" id="BLKM01000562">
    <property type="protein sequence ID" value="GFG35673.1"/>
    <property type="molecule type" value="Genomic_DNA"/>
</dbReference>
<evidence type="ECO:0000313" key="14">
    <source>
        <dbReference type="Proteomes" id="UP000502823"/>
    </source>
</evidence>
<evidence type="ECO:0000256" key="6">
    <source>
        <dbReference type="ARBA" id="ARBA00037234"/>
    </source>
</evidence>
<dbReference type="EC" id="3.1.3.16" evidence="3"/>
<comment type="catalytic activity">
    <reaction evidence="12">
        <text>O-phospho-L-threonyl-[protein] + H2O = L-threonyl-[protein] + phosphate</text>
        <dbReference type="Rhea" id="RHEA:47004"/>
        <dbReference type="Rhea" id="RHEA-COMP:11060"/>
        <dbReference type="Rhea" id="RHEA-COMP:11605"/>
        <dbReference type="ChEBI" id="CHEBI:15377"/>
        <dbReference type="ChEBI" id="CHEBI:30013"/>
        <dbReference type="ChEBI" id="CHEBI:43474"/>
        <dbReference type="ChEBI" id="CHEBI:61977"/>
        <dbReference type="EC" id="3.1.3.16"/>
    </reaction>
</comment>
<evidence type="ECO:0000256" key="4">
    <source>
        <dbReference type="ARBA" id="ARBA00022787"/>
    </source>
</evidence>
<dbReference type="GO" id="GO:0004722">
    <property type="term" value="F:protein serine/threonine phosphatase activity"/>
    <property type="evidence" value="ECO:0007669"/>
    <property type="project" value="UniProtKB-EC"/>
</dbReference>
<dbReference type="InterPro" id="IPR013078">
    <property type="entry name" value="His_Pase_superF_clade-1"/>
</dbReference>
<dbReference type="AlphaFoldDB" id="A0A6L2PSS1"/>
<protein>
    <recommendedName>
        <fullName evidence="8">Serine/threonine-protein phosphatase PGAM5, mitochondrial</fullName>
        <ecNumber evidence="3">3.1.3.16</ecNumber>
    </recommendedName>
    <alternativeName>
        <fullName evidence="10">Phosphoglycerate mutase family member 5 homolog</fullName>
    </alternativeName>
    <alternativeName>
        <fullName evidence="9">Serine/threonine-protein phosphatase Pgam5, mitochondrial</fullName>
    </alternativeName>
</protein>
<dbReference type="Proteomes" id="UP000502823">
    <property type="component" value="Unassembled WGS sequence"/>
</dbReference>
<evidence type="ECO:0000256" key="1">
    <source>
        <dbReference type="ARBA" id="ARBA00004294"/>
    </source>
</evidence>
<dbReference type="InterPro" id="IPR029033">
    <property type="entry name" value="His_PPase_superfam"/>
</dbReference>
<evidence type="ECO:0000256" key="12">
    <source>
        <dbReference type="ARBA" id="ARBA00048336"/>
    </source>
</evidence>
<comment type="similarity">
    <text evidence="2">Belongs to the phosphoglycerate mutase family. BPG-dependent PGAM subfamily.</text>
</comment>
<reference evidence="14" key="1">
    <citation type="submission" date="2020-01" db="EMBL/GenBank/DDBJ databases">
        <title>Draft genome sequence of the Termite Coptotermes fromosanus.</title>
        <authorList>
            <person name="Itakura S."/>
            <person name="Yosikawa Y."/>
            <person name="Umezawa K."/>
        </authorList>
    </citation>
    <scope>NUCLEOTIDE SEQUENCE [LARGE SCALE GENOMIC DNA]</scope>
</reference>
<comment type="caution">
    <text evidence="13">The sequence shown here is derived from an EMBL/GenBank/DDBJ whole genome shotgun (WGS) entry which is preliminary data.</text>
</comment>
<keyword evidence="5" id="KW-0378">Hydrolase</keyword>
<keyword evidence="4" id="KW-0496">Mitochondrion</keyword>
<evidence type="ECO:0000313" key="13">
    <source>
        <dbReference type="EMBL" id="GFG35673.1"/>
    </source>
</evidence>
<keyword evidence="4" id="KW-1000">Mitochondrion outer membrane</keyword>
<keyword evidence="4" id="KW-0472">Membrane</keyword>
<comment type="catalytic activity">
    <reaction evidence="11">
        <text>O-phospho-L-seryl-[protein] + H2O = L-seryl-[protein] + phosphate</text>
        <dbReference type="Rhea" id="RHEA:20629"/>
        <dbReference type="Rhea" id="RHEA-COMP:9863"/>
        <dbReference type="Rhea" id="RHEA-COMP:11604"/>
        <dbReference type="ChEBI" id="CHEBI:15377"/>
        <dbReference type="ChEBI" id="CHEBI:29999"/>
        <dbReference type="ChEBI" id="CHEBI:43474"/>
        <dbReference type="ChEBI" id="CHEBI:83421"/>
        <dbReference type="EC" id="3.1.3.16"/>
    </reaction>
</comment>
<dbReference type="InParanoid" id="A0A6L2PSS1"/>
<dbReference type="Gene3D" id="3.40.50.1240">
    <property type="entry name" value="Phosphoglycerate mutase-like"/>
    <property type="match status" value="1"/>
</dbReference>
<gene>
    <name evidence="13" type="ORF">Cfor_11460</name>
</gene>
<evidence type="ECO:0000256" key="5">
    <source>
        <dbReference type="ARBA" id="ARBA00022801"/>
    </source>
</evidence>
<evidence type="ECO:0000256" key="8">
    <source>
        <dbReference type="ARBA" id="ARBA00039765"/>
    </source>
</evidence>
<keyword evidence="14" id="KW-1185">Reference proteome</keyword>
<proteinExistence type="inferred from homology"/>
<dbReference type="GO" id="GO:0005741">
    <property type="term" value="C:mitochondrial outer membrane"/>
    <property type="evidence" value="ECO:0007669"/>
    <property type="project" value="UniProtKB-SubCell"/>
</dbReference>
<dbReference type="SUPFAM" id="SSF53254">
    <property type="entry name" value="Phosphoglycerate mutase-like"/>
    <property type="match status" value="1"/>
</dbReference>
<name>A0A6L2PSS1_COPFO</name>
<dbReference type="FunCoup" id="A0A6L2PSS1">
    <property type="interactions" value="874"/>
</dbReference>
<dbReference type="PANTHER" id="PTHR20935">
    <property type="entry name" value="PHOSPHOGLYCERATE MUTASE-RELATED"/>
    <property type="match status" value="1"/>
</dbReference>
<comment type="subunit">
    <text evidence="7">Interacts with Pk92B/ASK1.</text>
</comment>
<sequence length="293" mass="33438">MFKNERYTFCQVRVSVHSSWQKKCRATNDMIKTDTSLIDLYPVVDYGTVVAQYCASPLSGHSQRARAMHSTSHGLQSGLGACGGAVTLYYGFHRDRKRAYASWTTNYTPTYEWDSNWDRRDPASLVRPSKGGSDDNRYNEAVEKVKSKAVRHLLLIRHGQYNMSGKSDEERVLTDLGRKQAKFTGLRLQELALPYTKVIRSTMKRANETAQIILNSLPNVPVSDCTLLEEGAPIPPEPPSGSWRPERSQFFQDGARIEAAFRKYFYRAEKSQEKDSYEVLVCHANVIRYFVCR</sequence>
<dbReference type="GO" id="GO:0090141">
    <property type="term" value="P:positive regulation of mitochondrial fission"/>
    <property type="evidence" value="ECO:0007669"/>
    <property type="project" value="TreeGrafter"/>
</dbReference>
<evidence type="ECO:0000256" key="9">
    <source>
        <dbReference type="ARBA" id="ARBA00040722"/>
    </source>
</evidence>
<evidence type="ECO:0000256" key="10">
    <source>
        <dbReference type="ARBA" id="ARBA00042520"/>
    </source>
</evidence>
<comment type="function">
    <text evidence="6">Displays phosphatase activity for serine/threonine residues, and dephosphorylates and activates Pk92B kinase. Has apparently no phosphoglycerate mutase activity.</text>
</comment>
<organism evidence="13 14">
    <name type="scientific">Coptotermes formosanus</name>
    <name type="common">Formosan subterranean termite</name>
    <dbReference type="NCBI Taxonomy" id="36987"/>
    <lineage>
        <taxon>Eukaryota</taxon>
        <taxon>Metazoa</taxon>
        <taxon>Ecdysozoa</taxon>
        <taxon>Arthropoda</taxon>
        <taxon>Hexapoda</taxon>
        <taxon>Insecta</taxon>
        <taxon>Pterygota</taxon>
        <taxon>Neoptera</taxon>
        <taxon>Polyneoptera</taxon>
        <taxon>Dictyoptera</taxon>
        <taxon>Blattodea</taxon>
        <taxon>Blattoidea</taxon>
        <taxon>Termitoidae</taxon>
        <taxon>Rhinotermitidae</taxon>
        <taxon>Coptotermes</taxon>
    </lineage>
</organism>
<evidence type="ECO:0000256" key="3">
    <source>
        <dbReference type="ARBA" id="ARBA00013081"/>
    </source>
</evidence>
<dbReference type="CDD" id="cd07067">
    <property type="entry name" value="HP_PGM_like"/>
    <property type="match status" value="1"/>
</dbReference>
<comment type="subcellular location">
    <subcellularLocation>
        <location evidence="1">Mitochondrion outer membrane</location>
    </subcellularLocation>
</comment>
<evidence type="ECO:0000256" key="11">
    <source>
        <dbReference type="ARBA" id="ARBA00047761"/>
    </source>
</evidence>
<dbReference type="OrthoDB" id="2118094at2759"/>
<evidence type="ECO:0000256" key="2">
    <source>
        <dbReference type="ARBA" id="ARBA00006717"/>
    </source>
</evidence>
<accession>A0A6L2PSS1</accession>
<dbReference type="PANTHER" id="PTHR20935:SF0">
    <property type="entry name" value="SERINE_THREONINE-PROTEIN PHOSPHATASE PGAM5, MITOCHONDRIAL"/>
    <property type="match status" value="1"/>
</dbReference>
<evidence type="ECO:0000256" key="7">
    <source>
        <dbReference type="ARBA" id="ARBA00038605"/>
    </source>
</evidence>
<dbReference type="SMART" id="SM00855">
    <property type="entry name" value="PGAM"/>
    <property type="match status" value="1"/>
</dbReference>